<feature type="transmembrane region" description="Helical" evidence="14">
    <location>
        <begin position="329"/>
        <end position="348"/>
    </location>
</feature>
<reference evidence="15 16" key="1">
    <citation type="submission" date="2018-04" db="EMBL/GenBank/DDBJ databases">
        <authorList>
            <person name="Eckel V.P."/>
            <person name="Vogel R.F."/>
        </authorList>
    </citation>
    <scope>NUCLEOTIDE SEQUENCE [LARGE SCALE GENOMIC DNA]</scope>
    <source>
        <strain evidence="16">TMW 2.1764</strain>
    </source>
</reference>
<protein>
    <recommendedName>
        <fullName evidence="12">Ascorbate-specific PTS system EIIC component</fullName>
    </recommendedName>
    <alternativeName>
        <fullName evidence="13">Ascorbate-specific permease IIC component UlaA</fullName>
    </alternativeName>
</protein>
<dbReference type="GeneID" id="78126289"/>
<dbReference type="EMBL" id="QDAG01000001">
    <property type="protein sequence ID" value="KAE8130192.1"/>
    <property type="molecule type" value="Genomic_DNA"/>
</dbReference>
<dbReference type="GO" id="GO:0009401">
    <property type="term" value="P:phosphoenolpyruvate-dependent sugar phosphotransferase system"/>
    <property type="evidence" value="ECO:0007669"/>
    <property type="project" value="UniProtKB-KW"/>
</dbReference>
<dbReference type="PANTHER" id="PTHR33843:SF4">
    <property type="entry name" value="ASCORBATE-SPECIFIC PTS SYSTEM EIIC COMPONENT"/>
    <property type="match status" value="1"/>
</dbReference>
<dbReference type="InterPro" id="IPR051562">
    <property type="entry name" value="Ascorbate-PTS_EIIC"/>
</dbReference>
<evidence type="ECO:0000256" key="1">
    <source>
        <dbReference type="ARBA" id="ARBA00004651"/>
    </source>
</evidence>
<dbReference type="OrthoDB" id="9796178at2"/>
<evidence type="ECO:0000256" key="13">
    <source>
        <dbReference type="ARBA" id="ARBA00042859"/>
    </source>
</evidence>
<evidence type="ECO:0000256" key="7">
    <source>
        <dbReference type="ARBA" id="ARBA00022692"/>
    </source>
</evidence>
<evidence type="ECO:0000256" key="6">
    <source>
        <dbReference type="ARBA" id="ARBA00022683"/>
    </source>
</evidence>
<keyword evidence="4" id="KW-1003">Cell membrane</keyword>
<evidence type="ECO:0000256" key="3">
    <source>
        <dbReference type="ARBA" id="ARBA00022448"/>
    </source>
</evidence>
<comment type="subcellular location">
    <subcellularLocation>
        <location evidence="1">Cell membrane</location>
        <topology evidence="1">Multi-pass membrane protein</topology>
    </subcellularLocation>
</comment>
<feature type="transmembrane region" description="Helical" evidence="14">
    <location>
        <begin position="384"/>
        <end position="408"/>
    </location>
</feature>
<evidence type="ECO:0000256" key="5">
    <source>
        <dbReference type="ARBA" id="ARBA00022597"/>
    </source>
</evidence>
<keyword evidence="6" id="KW-0598">Phosphotransferase system</keyword>
<comment type="subunit">
    <text evidence="2">Homodimer.</text>
</comment>
<name>A0A5N6S9B3_9BIFI</name>
<dbReference type="PANTHER" id="PTHR33843">
    <property type="entry name" value="ASCORBATE-SPECIFIC PTS SYSTEM EIIC COMPONENT"/>
    <property type="match status" value="1"/>
</dbReference>
<evidence type="ECO:0000256" key="12">
    <source>
        <dbReference type="ARBA" id="ARBA00039702"/>
    </source>
</evidence>
<feature type="transmembrane region" description="Helical" evidence="14">
    <location>
        <begin position="227"/>
        <end position="247"/>
    </location>
</feature>
<evidence type="ECO:0000313" key="15">
    <source>
        <dbReference type="EMBL" id="KAE8130192.1"/>
    </source>
</evidence>
<evidence type="ECO:0000256" key="14">
    <source>
        <dbReference type="SAM" id="Phobius"/>
    </source>
</evidence>
<accession>A0A5N6S9B3</accession>
<dbReference type="Pfam" id="PF03611">
    <property type="entry name" value="EIIC-GAT"/>
    <property type="match status" value="1"/>
</dbReference>
<gene>
    <name evidence="15" type="ORF">DDE84_01035</name>
</gene>
<evidence type="ECO:0000256" key="11">
    <source>
        <dbReference type="ARBA" id="ARBA00038218"/>
    </source>
</evidence>
<dbReference type="InterPro" id="IPR004703">
    <property type="entry name" value="PTS_sugar-sp_permease"/>
</dbReference>
<evidence type="ECO:0000256" key="9">
    <source>
        <dbReference type="ARBA" id="ARBA00023136"/>
    </source>
</evidence>
<organism evidence="15 16">
    <name type="scientific">Bifidobacterium tibiigranuli</name>
    <dbReference type="NCBI Taxonomy" id="2172043"/>
    <lineage>
        <taxon>Bacteria</taxon>
        <taxon>Bacillati</taxon>
        <taxon>Actinomycetota</taxon>
        <taxon>Actinomycetes</taxon>
        <taxon>Bifidobacteriales</taxon>
        <taxon>Bifidobacteriaceae</taxon>
        <taxon>Bifidobacterium</taxon>
    </lineage>
</organism>
<evidence type="ECO:0000256" key="10">
    <source>
        <dbReference type="ARBA" id="ARBA00037387"/>
    </source>
</evidence>
<sequence>MKIFDFIVYQFLSNQTIFLGLIALVGLLLQKKKFPQIVDGVVKTIIGLTVLSAGAGILMNSLSPVVKSLNDTLNVEGVLPTNDAVFGVVLKFQDAAKNTVIIFLLAFFLHLLLVRITPGKDFKNVYLTAHLALYHSAFMAVTLPVVLQTSNPAAIIVVGTVLNALYYTYSPAITRRLARPWTHDVSTLGFMDQVGSIVAHFVGKWCGSSDPEQDADKMKLPKWASMFRDNTVVMFFLMPIIFVGIGLAVGRQGIEVLSGTGSNDTNWILWLVLQGFAFTAGIVILLQGVRMFVGSIVPAFKGISDKFLPGAVPALDAPTFFPYSPMGGMFGFLGSTVACILVTIGTIVFRSPVIVFPSPIIMYFDGNVMGVFGNKAGGWRGAIAAGFVTGALSSVAVIALYPLTGAVYGSGLTWSNIDYALVWTPIMYLLKLVRGLFMGF</sequence>
<comment type="function">
    <text evidence="10">The phosphoenolpyruvate-dependent sugar phosphotransferase system (sugar PTS), a major carbohydrate active transport system, catalyzes the phosphorylation of incoming sugar substrates concomitantly with their translocation across the cell membrane. The enzyme II UlaABC PTS system is involved in ascorbate transport.</text>
</comment>
<dbReference type="GO" id="GO:0005886">
    <property type="term" value="C:plasma membrane"/>
    <property type="evidence" value="ECO:0007669"/>
    <property type="project" value="UniProtKB-SubCell"/>
</dbReference>
<feature type="transmembrane region" description="Helical" evidence="14">
    <location>
        <begin position="6"/>
        <end position="29"/>
    </location>
</feature>
<comment type="caution">
    <text evidence="15">The sequence shown here is derived from an EMBL/GenBank/DDBJ whole genome shotgun (WGS) entry which is preliminary data.</text>
</comment>
<keyword evidence="16" id="KW-1185">Reference proteome</keyword>
<keyword evidence="3" id="KW-0813">Transport</keyword>
<evidence type="ECO:0000256" key="8">
    <source>
        <dbReference type="ARBA" id="ARBA00022989"/>
    </source>
</evidence>
<feature type="transmembrane region" description="Helical" evidence="14">
    <location>
        <begin position="153"/>
        <end position="169"/>
    </location>
</feature>
<dbReference type="Proteomes" id="UP000325415">
    <property type="component" value="Unassembled WGS sequence"/>
</dbReference>
<dbReference type="RefSeq" id="WP_152579884.1">
    <property type="nucleotide sequence ID" value="NZ_JAKVIV010000004.1"/>
</dbReference>
<proteinExistence type="inferred from homology"/>
<evidence type="ECO:0000313" key="16">
    <source>
        <dbReference type="Proteomes" id="UP000325415"/>
    </source>
</evidence>
<comment type="similarity">
    <text evidence="11">Belongs to the UlaA family.</text>
</comment>
<dbReference type="AlphaFoldDB" id="A0A5N6S9B3"/>
<feature type="transmembrane region" description="Helical" evidence="14">
    <location>
        <begin position="95"/>
        <end position="113"/>
    </location>
</feature>
<feature type="transmembrane region" description="Helical" evidence="14">
    <location>
        <begin position="267"/>
        <end position="286"/>
    </location>
</feature>
<evidence type="ECO:0000256" key="4">
    <source>
        <dbReference type="ARBA" id="ARBA00022475"/>
    </source>
</evidence>
<evidence type="ECO:0000256" key="2">
    <source>
        <dbReference type="ARBA" id="ARBA00011738"/>
    </source>
</evidence>
<keyword evidence="8 14" id="KW-1133">Transmembrane helix</keyword>
<feature type="transmembrane region" description="Helical" evidence="14">
    <location>
        <begin position="354"/>
        <end position="372"/>
    </location>
</feature>
<keyword evidence="9 14" id="KW-0472">Membrane</keyword>
<feature type="transmembrane region" description="Helical" evidence="14">
    <location>
        <begin position="420"/>
        <end position="437"/>
    </location>
</feature>
<feature type="transmembrane region" description="Helical" evidence="14">
    <location>
        <begin position="41"/>
        <end position="59"/>
    </location>
</feature>
<keyword evidence="7 14" id="KW-0812">Transmembrane</keyword>
<keyword evidence="5" id="KW-0762">Sugar transport</keyword>